<sequence length="234" mass="26384">KLHLSASDDNELAHLLADRAKNPDGGFLWHLYNQFHITQLGNRNGKGMFDQLQEMVNQYNESNNGKAILQIYNSTTSTPFILCIVTSLIARVHEKIRQAGELCYLDASAAFDPLNTSISLLYTSCMVGALPLGIFLTSDEAEVTIENAINLLKTILPANAFYGRGPEIGPKVIITDYSNAERNALQICWPTYDRIPIMNSLKTVLYAPTIPKMDEEFTKFKELYFTKYRQLESH</sequence>
<reference evidence="1" key="1">
    <citation type="submission" date="2021-06" db="EMBL/GenBank/DDBJ databases">
        <authorList>
            <person name="Kallberg Y."/>
            <person name="Tangrot J."/>
            <person name="Rosling A."/>
        </authorList>
    </citation>
    <scope>NUCLEOTIDE SEQUENCE</scope>
    <source>
        <strain evidence="1">AU212A</strain>
    </source>
</reference>
<feature type="non-terminal residue" evidence="1">
    <location>
        <position position="1"/>
    </location>
</feature>
<proteinExistence type="predicted"/>
<accession>A0ACA9P7B5</accession>
<organism evidence="1 2">
    <name type="scientific">Scutellospora calospora</name>
    <dbReference type="NCBI Taxonomy" id="85575"/>
    <lineage>
        <taxon>Eukaryota</taxon>
        <taxon>Fungi</taxon>
        <taxon>Fungi incertae sedis</taxon>
        <taxon>Mucoromycota</taxon>
        <taxon>Glomeromycotina</taxon>
        <taxon>Glomeromycetes</taxon>
        <taxon>Diversisporales</taxon>
        <taxon>Gigasporaceae</taxon>
        <taxon>Scutellospora</taxon>
    </lineage>
</organism>
<name>A0ACA9P7B5_9GLOM</name>
<feature type="non-terminal residue" evidence="1">
    <location>
        <position position="234"/>
    </location>
</feature>
<dbReference type="Proteomes" id="UP000789860">
    <property type="component" value="Unassembled WGS sequence"/>
</dbReference>
<evidence type="ECO:0000313" key="1">
    <source>
        <dbReference type="EMBL" id="CAG8695424.1"/>
    </source>
</evidence>
<comment type="caution">
    <text evidence="1">The sequence shown here is derived from an EMBL/GenBank/DDBJ whole genome shotgun (WGS) entry which is preliminary data.</text>
</comment>
<dbReference type="EMBL" id="CAJVPM010037423">
    <property type="protein sequence ID" value="CAG8695424.1"/>
    <property type="molecule type" value="Genomic_DNA"/>
</dbReference>
<keyword evidence="2" id="KW-1185">Reference proteome</keyword>
<protein>
    <submittedName>
        <fullName evidence="1">3558_t:CDS:1</fullName>
    </submittedName>
</protein>
<gene>
    <name evidence="1" type="ORF">SCALOS_LOCUS10296</name>
</gene>
<evidence type="ECO:0000313" key="2">
    <source>
        <dbReference type="Proteomes" id="UP000789860"/>
    </source>
</evidence>